<reference evidence="2 3" key="1">
    <citation type="submission" date="2023-07" db="EMBL/GenBank/DDBJ databases">
        <title>Strategy for survival of the halotoleranting strain Dietzia MX2 from the Yakshinskoe mineral salts deposit.</title>
        <authorList>
            <person name="Kharitonova M.A."/>
            <person name="Kupriyanova-Ashina F.G."/>
            <person name="Shakirov T.R."/>
            <person name="Vafina M.S."/>
            <person name="Ilinskaya O.N."/>
        </authorList>
    </citation>
    <scope>NUCLEOTIDE SEQUENCE [LARGE SCALE GENOMIC DNA]</scope>
    <source>
        <strain evidence="2 3">MX2</strain>
    </source>
</reference>
<dbReference type="Pfam" id="PF04480">
    <property type="entry name" value="DUF559"/>
    <property type="match status" value="1"/>
</dbReference>
<name>A0ABT8H4U2_9ACTN</name>
<dbReference type="EMBL" id="JAUHTB010000016">
    <property type="protein sequence ID" value="MDN4506984.1"/>
    <property type="molecule type" value="Genomic_DNA"/>
</dbReference>
<proteinExistence type="predicted"/>
<dbReference type="RefSeq" id="WP_269501715.1">
    <property type="nucleotide sequence ID" value="NZ_JAPWIO010000002.1"/>
</dbReference>
<evidence type="ECO:0000313" key="3">
    <source>
        <dbReference type="Proteomes" id="UP001172702"/>
    </source>
</evidence>
<dbReference type="SUPFAM" id="SSF52980">
    <property type="entry name" value="Restriction endonuclease-like"/>
    <property type="match status" value="1"/>
</dbReference>
<sequence length="301" mass="33139">MAGSTAEVALVVVDAWTMRPDQTPRRTRDLVPERGRRLHSSGLVRHHRGLWLPRTADRSHPLTRITAISALYPDAVATGWLAADAHGHPFPPRDYLDEFAAGSTRVRRPGMIGRQYRIPPEHVVHLTGTAGAGLAASPAWALFDIARRGTLTDAVIALDAGPSIGVDPERDVRPLAMDPRRIPGKRQVLAALDLCDTGAASPWETRTRLFLLDHGLTGFETQVPAPGLPYVLDLARRELKIGVEYDGEHHRDPAQHAKDLTRWNRLRRAGWLVYPLTTTMVTRDAHATAADIRAGVRERGG</sequence>
<evidence type="ECO:0000259" key="1">
    <source>
        <dbReference type="Pfam" id="PF04480"/>
    </source>
</evidence>
<dbReference type="InterPro" id="IPR007569">
    <property type="entry name" value="DUF559"/>
</dbReference>
<protein>
    <submittedName>
        <fullName evidence="2">DUF559 domain-containing protein</fullName>
    </submittedName>
</protein>
<dbReference type="GeneID" id="97370270"/>
<gene>
    <name evidence="2" type="ORF">QYF62_13065</name>
</gene>
<organism evidence="2 3">
    <name type="scientific">Dietzia maris</name>
    <dbReference type="NCBI Taxonomy" id="37915"/>
    <lineage>
        <taxon>Bacteria</taxon>
        <taxon>Bacillati</taxon>
        <taxon>Actinomycetota</taxon>
        <taxon>Actinomycetes</taxon>
        <taxon>Mycobacteriales</taxon>
        <taxon>Dietziaceae</taxon>
        <taxon>Dietzia</taxon>
    </lineage>
</organism>
<dbReference type="Proteomes" id="UP001172702">
    <property type="component" value="Unassembled WGS sequence"/>
</dbReference>
<keyword evidence="3" id="KW-1185">Reference proteome</keyword>
<comment type="caution">
    <text evidence="2">The sequence shown here is derived from an EMBL/GenBank/DDBJ whole genome shotgun (WGS) entry which is preliminary data.</text>
</comment>
<dbReference type="Gene3D" id="3.40.960.10">
    <property type="entry name" value="VSR Endonuclease"/>
    <property type="match status" value="1"/>
</dbReference>
<evidence type="ECO:0000313" key="2">
    <source>
        <dbReference type="EMBL" id="MDN4506984.1"/>
    </source>
</evidence>
<feature type="domain" description="DUF559" evidence="1">
    <location>
        <begin position="213"/>
        <end position="294"/>
    </location>
</feature>
<accession>A0ABT8H4U2</accession>
<dbReference type="InterPro" id="IPR011335">
    <property type="entry name" value="Restrct_endonuc-II-like"/>
</dbReference>